<dbReference type="GO" id="GO:0008408">
    <property type="term" value="F:3'-5' exonuclease activity"/>
    <property type="evidence" value="ECO:0007669"/>
    <property type="project" value="InterPro"/>
</dbReference>
<dbReference type="Gene3D" id="1.20.1060.10">
    <property type="entry name" value="Taq DNA Polymerase, Chain T, domain 4"/>
    <property type="match status" value="1"/>
</dbReference>
<evidence type="ECO:0000256" key="1">
    <source>
        <dbReference type="ARBA" id="ARBA00012417"/>
    </source>
</evidence>
<gene>
    <name evidence="8" type="ORF">LCGC14_0704560</name>
</gene>
<organism evidence="8">
    <name type="scientific">marine sediment metagenome</name>
    <dbReference type="NCBI Taxonomy" id="412755"/>
    <lineage>
        <taxon>unclassified sequences</taxon>
        <taxon>metagenomes</taxon>
        <taxon>ecological metagenomes</taxon>
    </lineage>
</organism>
<dbReference type="InterPro" id="IPR043502">
    <property type="entry name" value="DNA/RNA_pol_sf"/>
</dbReference>
<name>A0A0F9QLL2_9ZZZZ</name>
<evidence type="ECO:0000256" key="5">
    <source>
        <dbReference type="ARBA" id="ARBA00049244"/>
    </source>
</evidence>
<dbReference type="SUPFAM" id="SSF53098">
    <property type="entry name" value="Ribonuclease H-like"/>
    <property type="match status" value="1"/>
</dbReference>
<dbReference type="AlphaFoldDB" id="A0A0F9QLL2"/>
<evidence type="ECO:0000256" key="4">
    <source>
        <dbReference type="ARBA" id="ARBA00022932"/>
    </source>
</evidence>
<dbReference type="Pfam" id="PF01612">
    <property type="entry name" value="DNA_pol_A_exo1"/>
    <property type="match status" value="1"/>
</dbReference>
<dbReference type="Gene3D" id="1.10.150.20">
    <property type="entry name" value="5' to 3' exonuclease, C-terminal subdomain"/>
    <property type="match status" value="1"/>
</dbReference>
<dbReference type="Gene3D" id="3.30.70.370">
    <property type="match status" value="1"/>
</dbReference>
<evidence type="ECO:0000313" key="8">
    <source>
        <dbReference type="EMBL" id="KKN43304.1"/>
    </source>
</evidence>
<accession>A0A0F9QLL2</accession>
<keyword evidence="2" id="KW-0808">Transferase</keyword>
<dbReference type="PRINTS" id="PR00868">
    <property type="entry name" value="DNAPOLI"/>
</dbReference>
<dbReference type="GO" id="GO:0006261">
    <property type="term" value="P:DNA-templated DNA replication"/>
    <property type="evidence" value="ECO:0007669"/>
    <property type="project" value="InterPro"/>
</dbReference>
<dbReference type="PANTHER" id="PTHR10133:SF62">
    <property type="entry name" value="DNA POLYMERASE THETA"/>
    <property type="match status" value="1"/>
</dbReference>
<dbReference type="InterPro" id="IPR019760">
    <property type="entry name" value="DNA-dir_DNA_pol_A_CS"/>
</dbReference>
<sequence length="621" mass="72534">MIITKKSQFDQVRTALQDCKSFAIDFETDGFDWWAGSIFAVGLYNGKDSFYIPFSTLDDKKRNNQTDMFTSFDKHEITVQDFADGFNYILSNPKYAKIGSNLKFDISWAEYNGIHIKGPLLDTFQMEHLLNESDVSRNGLDYLSEKYLDKEKLSYKQLTVKTPYWELSDKIAAKYCIDDVVTAFEIFYIQLALFIEDGLPYELYTQEAKIIEVLRWMEMNGIKIDVEYAWKFVEDYRTKVEFSFNNVIDILQNVAKTDGLKESAGVLNLNSPKQVYELLINRMKFPDINNGSVDKHTWKKWKYSKDQNMVDIGQAMRNYSKSVSNLKFVDPTKPKSILARINKNNGKVHPSFHNATTVQRFSCKNPNFQNLPREEKAIRGCIIPSEGFVFYNPDYSQIELRFIAHYSEDFNMMKAFNPKSKVDIHEITRKVIENYLETDDPVEQRVDAKKVNFGIWYGLSAAALAEMLRVKEDISIRIINATFDTYPEARQWVENVKKWIVNKKYVQNIFGAKRRFDDVNFNEISNRKREFLLREGVHFLPCSSAAGLIKVAMIRLYNEYAHGNDVKLVLQVHDELLFEVREEIIHDVVPRINEIMNMPIKRIKLKVPIEVEGKILYRWGK</sequence>
<evidence type="ECO:0000256" key="3">
    <source>
        <dbReference type="ARBA" id="ARBA00022695"/>
    </source>
</evidence>
<dbReference type="Pfam" id="PF00476">
    <property type="entry name" value="DNA_pol_A"/>
    <property type="match status" value="1"/>
</dbReference>
<dbReference type="GO" id="GO:0006302">
    <property type="term" value="P:double-strand break repair"/>
    <property type="evidence" value="ECO:0007669"/>
    <property type="project" value="TreeGrafter"/>
</dbReference>
<dbReference type="PROSITE" id="PS00447">
    <property type="entry name" value="DNA_POLYMERASE_A"/>
    <property type="match status" value="1"/>
</dbReference>
<comment type="catalytic activity">
    <reaction evidence="5">
        <text>DNA(n) + a 2'-deoxyribonucleoside 5'-triphosphate = DNA(n+1) + diphosphate</text>
        <dbReference type="Rhea" id="RHEA:22508"/>
        <dbReference type="Rhea" id="RHEA-COMP:17339"/>
        <dbReference type="Rhea" id="RHEA-COMP:17340"/>
        <dbReference type="ChEBI" id="CHEBI:33019"/>
        <dbReference type="ChEBI" id="CHEBI:61560"/>
        <dbReference type="ChEBI" id="CHEBI:173112"/>
        <dbReference type="EC" id="2.7.7.7"/>
    </reaction>
</comment>
<dbReference type="PANTHER" id="PTHR10133">
    <property type="entry name" value="DNA POLYMERASE I"/>
    <property type="match status" value="1"/>
</dbReference>
<dbReference type="SMART" id="SM00482">
    <property type="entry name" value="POLAc"/>
    <property type="match status" value="1"/>
</dbReference>
<dbReference type="InterPro" id="IPR036397">
    <property type="entry name" value="RNaseH_sf"/>
</dbReference>
<dbReference type="InterPro" id="IPR012337">
    <property type="entry name" value="RNaseH-like_sf"/>
</dbReference>
<reference evidence="8" key="1">
    <citation type="journal article" date="2015" name="Nature">
        <title>Complex archaea that bridge the gap between prokaryotes and eukaryotes.</title>
        <authorList>
            <person name="Spang A."/>
            <person name="Saw J.H."/>
            <person name="Jorgensen S.L."/>
            <person name="Zaremba-Niedzwiedzka K."/>
            <person name="Martijn J."/>
            <person name="Lind A.E."/>
            <person name="van Eijk R."/>
            <person name="Schleper C."/>
            <person name="Guy L."/>
            <person name="Ettema T.J."/>
        </authorList>
    </citation>
    <scope>NUCLEOTIDE SEQUENCE</scope>
</reference>
<dbReference type="SMART" id="SM00474">
    <property type="entry name" value="35EXOc"/>
    <property type="match status" value="1"/>
</dbReference>
<dbReference type="InterPro" id="IPR001098">
    <property type="entry name" value="DNA-dir_DNA_pol_A_palm_dom"/>
</dbReference>
<keyword evidence="4" id="KW-0239">DNA-directed DNA polymerase</keyword>
<dbReference type="EMBL" id="LAZR01001520">
    <property type="protein sequence ID" value="KKN43304.1"/>
    <property type="molecule type" value="Genomic_DNA"/>
</dbReference>
<proteinExistence type="predicted"/>
<feature type="domain" description="DNA-directed DNA polymerase family A palm" evidence="7">
    <location>
        <begin position="375"/>
        <end position="584"/>
    </location>
</feature>
<feature type="domain" description="3'-5' exonuclease" evidence="6">
    <location>
        <begin position="2"/>
        <end position="194"/>
    </location>
</feature>
<dbReference type="InterPro" id="IPR002298">
    <property type="entry name" value="DNA_polymerase_A"/>
</dbReference>
<dbReference type="GO" id="GO:0003887">
    <property type="term" value="F:DNA-directed DNA polymerase activity"/>
    <property type="evidence" value="ECO:0007669"/>
    <property type="project" value="UniProtKB-KW"/>
</dbReference>
<evidence type="ECO:0000259" key="6">
    <source>
        <dbReference type="SMART" id="SM00474"/>
    </source>
</evidence>
<dbReference type="InterPro" id="IPR002562">
    <property type="entry name" value="3'-5'_exonuclease_dom"/>
</dbReference>
<evidence type="ECO:0000256" key="2">
    <source>
        <dbReference type="ARBA" id="ARBA00022679"/>
    </source>
</evidence>
<comment type="caution">
    <text evidence="8">The sequence shown here is derived from an EMBL/GenBank/DDBJ whole genome shotgun (WGS) entry which is preliminary data.</text>
</comment>
<dbReference type="SUPFAM" id="SSF56672">
    <property type="entry name" value="DNA/RNA polymerases"/>
    <property type="match status" value="1"/>
</dbReference>
<dbReference type="Gene3D" id="3.30.420.10">
    <property type="entry name" value="Ribonuclease H-like superfamily/Ribonuclease H"/>
    <property type="match status" value="1"/>
</dbReference>
<dbReference type="GO" id="GO:0003677">
    <property type="term" value="F:DNA binding"/>
    <property type="evidence" value="ECO:0007669"/>
    <property type="project" value="InterPro"/>
</dbReference>
<evidence type="ECO:0000259" key="7">
    <source>
        <dbReference type="SMART" id="SM00482"/>
    </source>
</evidence>
<keyword evidence="3" id="KW-0548">Nucleotidyltransferase</keyword>
<dbReference type="EC" id="2.7.7.7" evidence="1"/>
<protein>
    <recommendedName>
        <fullName evidence="1">DNA-directed DNA polymerase</fullName>
        <ecNumber evidence="1">2.7.7.7</ecNumber>
    </recommendedName>
</protein>